<evidence type="ECO:0000313" key="3">
    <source>
        <dbReference type="Proteomes" id="UP001234989"/>
    </source>
</evidence>
<organism evidence="2 3">
    <name type="scientific">Solanum verrucosum</name>
    <dbReference type="NCBI Taxonomy" id="315347"/>
    <lineage>
        <taxon>Eukaryota</taxon>
        <taxon>Viridiplantae</taxon>
        <taxon>Streptophyta</taxon>
        <taxon>Embryophyta</taxon>
        <taxon>Tracheophyta</taxon>
        <taxon>Spermatophyta</taxon>
        <taxon>Magnoliopsida</taxon>
        <taxon>eudicotyledons</taxon>
        <taxon>Gunneridae</taxon>
        <taxon>Pentapetalae</taxon>
        <taxon>asterids</taxon>
        <taxon>lamiids</taxon>
        <taxon>Solanales</taxon>
        <taxon>Solanaceae</taxon>
        <taxon>Solanoideae</taxon>
        <taxon>Solaneae</taxon>
        <taxon>Solanum</taxon>
    </lineage>
</organism>
<dbReference type="Pfam" id="PF14111">
    <property type="entry name" value="DUF4283"/>
    <property type="match status" value="1"/>
</dbReference>
<dbReference type="PANTHER" id="PTHR31286">
    <property type="entry name" value="GLYCINE-RICH CELL WALL STRUCTURAL PROTEIN 1.8-LIKE"/>
    <property type="match status" value="1"/>
</dbReference>
<dbReference type="EMBL" id="CP133618">
    <property type="protein sequence ID" value="WMV39052.1"/>
    <property type="molecule type" value="Genomic_DNA"/>
</dbReference>
<sequence length="375" mass="43887">MAAMAIGQPPTVEVGQTQGILEEKKITYANTLAAPKPKHHNLRIKPLTYLHGEPKLVWDEEEVQQMIINEDLQYAVIGKFSYGWPDILDLRKLIPKQCELKGEVNIGLLTNKYVLIRASLLEDYVKLLSKPQFYITHNHWSYPMRTLKWDPLFDPEEETTTAIAWISFPSLPPNFFENETIFSMAATVGRPLQNFLHKRNKQRRKNRNKRTKKTNENKVTKLMERVPRVKNRNNVIEFMRIKKGQQIREFSRNKRGGSNGTQLETNKAIADKEREMGEIKTLELEKEGDLVRKDANSFRTPKIDKKNPQEIQEKLDTKEEENMDANIHCISREGDLSPRHIRHLKERYVTHRNNNLDISYVNTKSRRNKPLLLDQ</sequence>
<dbReference type="InterPro" id="IPR025558">
    <property type="entry name" value="DUF4283"/>
</dbReference>
<keyword evidence="3" id="KW-1185">Reference proteome</keyword>
<dbReference type="InterPro" id="IPR040256">
    <property type="entry name" value="At4g02000-like"/>
</dbReference>
<accession>A0AAF0U485</accession>
<name>A0AAF0U485_SOLVR</name>
<protein>
    <recommendedName>
        <fullName evidence="1">DUF4283 domain-containing protein</fullName>
    </recommendedName>
</protein>
<dbReference type="Proteomes" id="UP001234989">
    <property type="component" value="Chromosome 7"/>
</dbReference>
<proteinExistence type="predicted"/>
<reference evidence="2" key="1">
    <citation type="submission" date="2023-08" db="EMBL/GenBank/DDBJ databases">
        <title>A de novo genome assembly of Solanum verrucosum Schlechtendal, a Mexican diploid species geographically isolated from the other diploid A-genome species in potato relatives.</title>
        <authorList>
            <person name="Hosaka K."/>
        </authorList>
    </citation>
    <scope>NUCLEOTIDE SEQUENCE</scope>
    <source>
        <tissue evidence="2">Young leaves</tissue>
    </source>
</reference>
<feature type="domain" description="DUF4283" evidence="1">
    <location>
        <begin position="69"/>
        <end position="157"/>
    </location>
</feature>
<evidence type="ECO:0000313" key="2">
    <source>
        <dbReference type="EMBL" id="WMV39052.1"/>
    </source>
</evidence>
<dbReference type="AlphaFoldDB" id="A0AAF0U485"/>
<evidence type="ECO:0000259" key="1">
    <source>
        <dbReference type="Pfam" id="PF14111"/>
    </source>
</evidence>
<dbReference type="PANTHER" id="PTHR31286:SF179">
    <property type="entry name" value="RNASE H TYPE-1 DOMAIN-CONTAINING PROTEIN"/>
    <property type="match status" value="1"/>
</dbReference>
<gene>
    <name evidence="2" type="ORF">MTR67_032437</name>
</gene>